<dbReference type="PRINTS" id="PR00070">
    <property type="entry name" value="DHFR"/>
</dbReference>
<evidence type="ECO:0000259" key="9">
    <source>
        <dbReference type="PROSITE" id="PS51330"/>
    </source>
</evidence>
<dbReference type="GO" id="GO:0046654">
    <property type="term" value="P:tetrahydrofolate biosynthetic process"/>
    <property type="evidence" value="ECO:0007669"/>
    <property type="project" value="UniProtKB-UniPathway"/>
</dbReference>
<comment type="function">
    <text evidence="7">Key enzyme in folate metabolism. Catalyzes an essential reaction for de novo glycine and purine synthesis, and for DNA precursor synthesis.</text>
</comment>
<dbReference type="UniPathway" id="UPA00077">
    <property type="reaction ID" value="UER00158"/>
</dbReference>
<keyword evidence="4" id="KW-0554">One-carbon metabolism</keyword>
<gene>
    <name evidence="10" type="primary">dfrA</name>
    <name evidence="10" type="ORF">V7x_12670</name>
</gene>
<dbReference type="GO" id="GO:0004146">
    <property type="term" value="F:dihydrofolate reductase activity"/>
    <property type="evidence" value="ECO:0007669"/>
    <property type="project" value="UniProtKB-EC"/>
</dbReference>
<dbReference type="Pfam" id="PF00186">
    <property type="entry name" value="DHFR_1"/>
    <property type="match status" value="1"/>
</dbReference>
<dbReference type="InterPro" id="IPR001796">
    <property type="entry name" value="DHFR_dom"/>
</dbReference>
<evidence type="ECO:0000256" key="2">
    <source>
        <dbReference type="ARBA" id="ARBA00009539"/>
    </source>
</evidence>
<evidence type="ECO:0000313" key="10">
    <source>
        <dbReference type="EMBL" id="TWU65718.1"/>
    </source>
</evidence>
<comment type="similarity">
    <text evidence="2 8">Belongs to the dihydrofolate reductase family.</text>
</comment>
<evidence type="ECO:0000313" key="11">
    <source>
        <dbReference type="Proteomes" id="UP000316476"/>
    </source>
</evidence>
<proteinExistence type="inferred from homology"/>
<organism evidence="10 11">
    <name type="scientific">Crateriforma conspicua</name>
    <dbReference type="NCBI Taxonomy" id="2527996"/>
    <lineage>
        <taxon>Bacteria</taxon>
        <taxon>Pseudomonadati</taxon>
        <taxon>Planctomycetota</taxon>
        <taxon>Planctomycetia</taxon>
        <taxon>Planctomycetales</taxon>
        <taxon>Planctomycetaceae</taxon>
        <taxon>Crateriforma</taxon>
    </lineage>
</organism>
<dbReference type="PROSITE" id="PS00075">
    <property type="entry name" value="DHFR_1"/>
    <property type="match status" value="1"/>
</dbReference>
<keyword evidence="6 10" id="KW-0560">Oxidoreductase</keyword>
<dbReference type="GO" id="GO:0046655">
    <property type="term" value="P:folic acid metabolic process"/>
    <property type="evidence" value="ECO:0007669"/>
    <property type="project" value="TreeGrafter"/>
</dbReference>
<keyword evidence="5" id="KW-0521">NADP</keyword>
<evidence type="ECO:0000256" key="8">
    <source>
        <dbReference type="RuleBase" id="RU004474"/>
    </source>
</evidence>
<dbReference type="EC" id="1.5.1.3" evidence="3"/>
<dbReference type="GO" id="GO:0046452">
    <property type="term" value="P:dihydrofolate metabolic process"/>
    <property type="evidence" value="ECO:0007669"/>
    <property type="project" value="TreeGrafter"/>
</dbReference>
<sequence>MGANEAADVRSGDAREAGDAVRRRIAVVAATPDGVIGSGGDLPWRLRRDLQRFKRTTMGGVLVMGRKTFDSIGRPLPGRQTVVITAQPDWSAPGVAVAPGPSEALRQADQLVAPGDSEGGPGLEDDSRRRPVFVVGGATIYQALLLECDELWLTTVHSRISGDVHLSVDRSHWRAVETVRYPASVDDQMPTEFHRLVRR</sequence>
<comment type="pathway">
    <text evidence="1">Cofactor biosynthesis; tetrahydrofolate biosynthesis; 5,6,7,8-tetrahydrofolate from 7,8-dihydrofolate: step 1/1.</text>
</comment>
<dbReference type="InterPro" id="IPR024072">
    <property type="entry name" value="DHFR-like_dom_sf"/>
</dbReference>
<dbReference type="InterPro" id="IPR012259">
    <property type="entry name" value="DHFR"/>
</dbReference>
<evidence type="ECO:0000256" key="3">
    <source>
        <dbReference type="ARBA" id="ARBA00012856"/>
    </source>
</evidence>
<dbReference type="Proteomes" id="UP000316476">
    <property type="component" value="Unassembled WGS sequence"/>
</dbReference>
<protein>
    <recommendedName>
        <fullName evidence="3">dihydrofolate reductase</fullName>
        <ecNumber evidence="3">1.5.1.3</ecNumber>
    </recommendedName>
</protein>
<dbReference type="PIRSF" id="PIRSF000194">
    <property type="entry name" value="DHFR"/>
    <property type="match status" value="1"/>
</dbReference>
<evidence type="ECO:0000256" key="5">
    <source>
        <dbReference type="ARBA" id="ARBA00022857"/>
    </source>
</evidence>
<dbReference type="AlphaFoldDB" id="A0A5C6FWM5"/>
<dbReference type="InterPro" id="IPR017925">
    <property type="entry name" value="DHFR_CS"/>
</dbReference>
<dbReference type="EMBL" id="SJPZ01000001">
    <property type="protein sequence ID" value="TWU65718.1"/>
    <property type="molecule type" value="Genomic_DNA"/>
</dbReference>
<dbReference type="GO" id="GO:0050661">
    <property type="term" value="F:NADP binding"/>
    <property type="evidence" value="ECO:0007669"/>
    <property type="project" value="InterPro"/>
</dbReference>
<dbReference type="OrthoDB" id="9804315at2"/>
<dbReference type="Gene3D" id="3.40.430.10">
    <property type="entry name" value="Dihydrofolate Reductase, subunit A"/>
    <property type="match status" value="1"/>
</dbReference>
<dbReference type="PROSITE" id="PS51330">
    <property type="entry name" value="DHFR_2"/>
    <property type="match status" value="1"/>
</dbReference>
<dbReference type="RefSeq" id="WP_146412029.1">
    <property type="nucleotide sequence ID" value="NZ_SJPZ01000001.1"/>
</dbReference>
<evidence type="ECO:0000256" key="1">
    <source>
        <dbReference type="ARBA" id="ARBA00004903"/>
    </source>
</evidence>
<dbReference type="GO" id="GO:0006730">
    <property type="term" value="P:one-carbon metabolic process"/>
    <property type="evidence" value="ECO:0007669"/>
    <property type="project" value="UniProtKB-KW"/>
</dbReference>
<dbReference type="SUPFAM" id="SSF53597">
    <property type="entry name" value="Dihydrofolate reductase-like"/>
    <property type="match status" value="1"/>
</dbReference>
<evidence type="ECO:0000256" key="4">
    <source>
        <dbReference type="ARBA" id="ARBA00022563"/>
    </source>
</evidence>
<evidence type="ECO:0000256" key="7">
    <source>
        <dbReference type="ARBA" id="ARBA00025067"/>
    </source>
</evidence>
<dbReference type="PANTHER" id="PTHR48069:SF3">
    <property type="entry name" value="DIHYDROFOLATE REDUCTASE"/>
    <property type="match status" value="1"/>
</dbReference>
<name>A0A5C6FWM5_9PLAN</name>
<reference evidence="10 11" key="1">
    <citation type="submission" date="2019-02" db="EMBL/GenBank/DDBJ databases">
        <title>Deep-cultivation of Planctomycetes and their phenomic and genomic characterization uncovers novel biology.</title>
        <authorList>
            <person name="Wiegand S."/>
            <person name="Jogler M."/>
            <person name="Boedeker C."/>
            <person name="Pinto D."/>
            <person name="Vollmers J."/>
            <person name="Rivas-Marin E."/>
            <person name="Kohn T."/>
            <person name="Peeters S.H."/>
            <person name="Heuer A."/>
            <person name="Rast P."/>
            <person name="Oberbeckmann S."/>
            <person name="Bunk B."/>
            <person name="Jeske O."/>
            <person name="Meyerdierks A."/>
            <person name="Storesund J.E."/>
            <person name="Kallscheuer N."/>
            <person name="Luecker S."/>
            <person name="Lage O.M."/>
            <person name="Pohl T."/>
            <person name="Merkel B.J."/>
            <person name="Hornburger P."/>
            <person name="Mueller R.-W."/>
            <person name="Bruemmer F."/>
            <person name="Labrenz M."/>
            <person name="Spormann A.M."/>
            <person name="Op Den Camp H."/>
            <person name="Overmann J."/>
            <person name="Amann R."/>
            <person name="Jetten M.S.M."/>
            <person name="Mascher T."/>
            <person name="Medema M.H."/>
            <person name="Devos D.P."/>
            <person name="Kaster A.-K."/>
            <person name="Ovreas L."/>
            <person name="Rohde M."/>
            <person name="Galperin M.Y."/>
            <person name="Jogler C."/>
        </authorList>
    </citation>
    <scope>NUCLEOTIDE SEQUENCE [LARGE SCALE GENOMIC DNA]</scope>
    <source>
        <strain evidence="10 11">V7</strain>
    </source>
</reference>
<dbReference type="PANTHER" id="PTHR48069">
    <property type="entry name" value="DIHYDROFOLATE REDUCTASE"/>
    <property type="match status" value="1"/>
</dbReference>
<comment type="caution">
    <text evidence="10">The sequence shown here is derived from an EMBL/GenBank/DDBJ whole genome shotgun (WGS) entry which is preliminary data.</text>
</comment>
<dbReference type="CDD" id="cd00209">
    <property type="entry name" value="DHFR"/>
    <property type="match status" value="1"/>
</dbReference>
<accession>A0A5C6FWM5</accession>
<evidence type="ECO:0000256" key="6">
    <source>
        <dbReference type="ARBA" id="ARBA00023002"/>
    </source>
</evidence>
<feature type="domain" description="DHFR" evidence="9">
    <location>
        <begin position="23"/>
        <end position="198"/>
    </location>
</feature>
<dbReference type="GO" id="GO:0005829">
    <property type="term" value="C:cytosol"/>
    <property type="evidence" value="ECO:0007669"/>
    <property type="project" value="TreeGrafter"/>
</dbReference>